<reference evidence="1" key="1">
    <citation type="submission" date="2018-06" db="EMBL/GenBank/DDBJ databases">
        <authorList>
            <person name="Zhirakovskaya E."/>
        </authorList>
    </citation>
    <scope>NUCLEOTIDE SEQUENCE</scope>
</reference>
<gene>
    <name evidence="1" type="ORF">MNBD_BACTEROID05-809</name>
</gene>
<dbReference type="AlphaFoldDB" id="A0A3B0TA31"/>
<evidence type="ECO:0000313" key="1">
    <source>
        <dbReference type="EMBL" id="VAW11352.1"/>
    </source>
</evidence>
<dbReference type="EMBL" id="UOEN01000001">
    <property type="protein sequence ID" value="VAW11352.1"/>
    <property type="molecule type" value="Genomic_DNA"/>
</dbReference>
<name>A0A3B0TA31_9ZZZZ</name>
<evidence type="ECO:0008006" key="2">
    <source>
        <dbReference type="Google" id="ProtNLM"/>
    </source>
</evidence>
<proteinExistence type="predicted"/>
<organism evidence="1">
    <name type="scientific">hydrothermal vent metagenome</name>
    <dbReference type="NCBI Taxonomy" id="652676"/>
    <lineage>
        <taxon>unclassified sequences</taxon>
        <taxon>metagenomes</taxon>
        <taxon>ecological metagenomes</taxon>
    </lineage>
</organism>
<sequence>MKLTELFRLMVEKEGSDLYLRTMAIPCARINGKVEHIISDP</sequence>
<feature type="non-terminal residue" evidence="1">
    <location>
        <position position="41"/>
    </location>
</feature>
<accession>A0A3B0TA31</accession>
<dbReference type="Gene3D" id="3.30.450.90">
    <property type="match status" value="1"/>
</dbReference>
<protein>
    <recommendedName>
        <fullName evidence="2">Twitching motility protein PilT</fullName>
    </recommendedName>
</protein>